<dbReference type="InterPro" id="IPR013024">
    <property type="entry name" value="GGCT-like"/>
</dbReference>
<proteinExistence type="inferred from homology"/>
<sequence length="138" mass="15784">MSSKSQIQDKNMKSSLVFVYGTLRKGESNHHLLAGTNCVNERAWINGTLYDTGQGYPALSLTPFGSVYGEVYEVDDKLISKLDQLEGYQFGRERNLYEREMKKIMTNDGLVETYIYTVDHNPSLCIKRIECGDWVNRS</sequence>
<protein>
    <recommendedName>
        <fullName evidence="2">Gamma-glutamylcyclotransferase family protein</fullName>
    </recommendedName>
</protein>
<dbReference type="Gene3D" id="3.10.490.10">
    <property type="entry name" value="Gamma-glutamyl cyclotransferase-like"/>
    <property type="match status" value="1"/>
</dbReference>
<dbReference type="SUPFAM" id="SSF110857">
    <property type="entry name" value="Gamma-glutamyl cyclotransferase-like"/>
    <property type="match status" value="1"/>
</dbReference>
<evidence type="ECO:0000313" key="4">
    <source>
        <dbReference type="EMBL" id="MCF6136346.1"/>
    </source>
</evidence>
<name>A0ABS9GX90_9BACL</name>
<comment type="similarity">
    <text evidence="1 2">Belongs to the gamma-glutamylcyclotransferase family.</text>
</comment>
<dbReference type="RefSeq" id="WP_236330884.1">
    <property type="nucleotide sequence ID" value="NZ_JAKIJS010000001.1"/>
</dbReference>
<dbReference type="InterPro" id="IPR039126">
    <property type="entry name" value="GGACT"/>
</dbReference>
<accession>A0ABS9GX90</accession>
<dbReference type="InterPro" id="IPR009288">
    <property type="entry name" value="AIG2-like_dom"/>
</dbReference>
<dbReference type="EMBL" id="JAKIJS010000001">
    <property type="protein sequence ID" value="MCF6136346.1"/>
    <property type="molecule type" value="Genomic_DNA"/>
</dbReference>
<keyword evidence="5" id="KW-1185">Reference proteome</keyword>
<dbReference type="Proteomes" id="UP001649381">
    <property type="component" value="Unassembled WGS sequence"/>
</dbReference>
<dbReference type="CDD" id="cd06661">
    <property type="entry name" value="GGCT_like"/>
    <property type="match status" value="1"/>
</dbReference>
<dbReference type="InterPro" id="IPR036568">
    <property type="entry name" value="GGCT-like_sf"/>
</dbReference>
<organism evidence="4 5">
    <name type="scientific">Pseudalkalibacillus berkeleyi</name>
    <dbReference type="NCBI Taxonomy" id="1069813"/>
    <lineage>
        <taxon>Bacteria</taxon>
        <taxon>Bacillati</taxon>
        <taxon>Bacillota</taxon>
        <taxon>Bacilli</taxon>
        <taxon>Bacillales</taxon>
        <taxon>Fictibacillaceae</taxon>
        <taxon>Pseudalkalibacillus</taxon>
    </lineage>
</organism>
<dbReference type="PANTHER" id="PTHR12510">
    <property type="entry name" value="TROPONIN C-AKIN-1 PROTEIN"/>
    <property type="match status" value="1"/>
</dbReference>
<gene>
    <name evidence="4" type="ORF">L2716_01305</name>
</gene>
<evidence type="ECO:0000313" key="5">
    <source>
        <dbReference type="Proteomes" id="UP001649381"/>
    </source>
</evidence>
<evidence type="ECO:0000256" key="2">
    <source>
        <dbReference type="RuleBase" id="RU367036"/>
    </source>
</evidence>
<evidence type="ECO:0000256" key="1">
    <source>
        <dbReference type="ARBA" id="ARBA00008861"/>
    </source>
</evidence>
<comment type="caution">
    <text evidence="4">The sequence shown here is derived from an EMBL/GenBank/DDBJ whole genome shotgun (WGS) entry which is preliminary data.</text>
</comment>
<feature type="domain" description="Gamma-glutamylcyclotransferase AIG2-like" evidence="3">
    <location>
        <begin position="17"/>
        <end position="135"/>
    </location>
</feature>
<reference evidence="4 5" key="1">
    <citation type="submission" date="2022-01" db="EMBL/GenBank/DDBJ databases">
        <title>Alkalihalobacillus sp. EGI L200015, a novel bacterium isolated from a salt lake sediment.</title>
        <authorList>
            <person name="Gao L."/>
            <person name="Fang B.-Z."/>
            <person name="Li W.-J."/>
        </authorList>
    </citation>
    <scope>NUCLEOTIDE SEQUENCE [LARGE SCALE GENOMIC DNA]</scope>
    <source>
        <strain evidence="4 5">KCTC 12718</strain>
    </source>
</reference>
<dbReference type="PANTHER" id="PTHR12510:SF4">
    <property type="entry name" value="GAMMA-GLUTAMYLAMINECYCLOTRANSFERASE"/>
    <property type="match status" value="1"/>
</dbReference>
<dbReference type="Pfam" id="PF06094">
    <property type="entry name" value="GGACT"/>
    <property type="match status" value="1"/>
</dbReference>
<evidence type="ECO:0000259" key="3">
    <source>
        <dbReference type="Pfam" id="PF06094"/>
    </source>
</evidence>